<feature type="domain" description="Peptidase S8/S53" evidence="9">
    <location>
        <begin position="176"/>
        <end position="419"/>
    </location>
</feature>
<evidence type="ECO:0000256" key="8">
    <source>
        <dbReference type="SAM" id="SignalP"/>
    </source>
</evidence>
<dbReference type="EC" id="3.4.21.62" evidence="6"/>
<organism evidence="10 11">
    <name type="scientific">Pythium insidiosum</name>
    <name type="common">Pythiosis disease agent</name>
    <dbReference type="NCBI Taxonomy" id="114742"/>
    <lineage>
        <taxon>Eukaryota</taxon>
        <taxon>Sar</taxon>
        <taxon>Stramenopiles</taxon>
        <taxon>Oomycota</taxon>
        <taxon>Peronosporomycetes</taxon>
        <taxon>Pythiales</taxon>
        <taxon>Pythiaceae</taxon>
        <taxon>Pythium</taxon>
    </lineage>
</organism>
<dbReference type="InterPro" id="IPR015500">
    <property type="entry name" value="Peptidase_S8_subtilisin-rel"/>
</dbReference>
<name>A0AAD5L5X3_PYTIN</name>
<evidence type="ECO:0000256" key="4">
    <source>
        <dbReference type="ARBA" id="ARBA00022825"/>
    </source>
</evidence>
<keyword evidence="2 7" id="KW-0645">Protease</keyword>
<comment type="catalytic activity">
    <reaction evidence="5">
        <text>Hydrolysis of proteins with broad specificity for peptide bonds, and a preference for a large uncharged residue in P1. Hydrolyzes peptide amides.</text>
        <dbReference type="EC" id="3.4.21.62"/>
    </reaction>
</comment>
<keyword evidence="4 7" id="KW-0720">Serine protease</keyword>
<comment type="similarity">
    <text evidence="1 7">Belongs to the peptidase S8 family.</text>
</comment>
<dbReference type="EMBL" id="JAKCXM010001775">
    <property type="protein sequence ID" value="KAJ0390676.1"/>
    <property type="molecule type" value="Genomic_DNA"/>
</dbReference>
<dbReference type="PROSITE" id="PS00138">
    <property type="entry name" value="SUBTILASE_SER"/>
    <property type="match status" value="1"/>
</dbReference>
<accession>A0AAD5L5X3</accession>
<dbReference type="Pfam" id="PF00082">
    <property type="entry name" value="Peptidase_S8"/>
    <property type="match status" value="1"/>
</dbReference>
<dbReference type="InterPro" id="IPR050131">
    <property type="entry name" value="Peptidase_S8_subtilisin-like"/>
</dbReference>
<dbReference type="InterPro" id="IPR036852">
    <property type="entry name" value="Peptidase_S8/S53_dom_sf"/>
</dbReference>
<dbReference type="Gene3D" id="3.40.50.200">
    <property type="entry name" value="Peptidase S8/S53 domain"/>
    <property type="match status" value="1"/>
</dbReference>
<evidence type="ECO:0000256" key="1">
    <source>
        <dbReference type="ARBA" id="ARBA00011073"/>
    </source>
</evidence>
<evidence type="ECO:0000256" key="7">
    <source>
        <dbReference type="PROSITE-ProRule" id="PRU01240"/>
    </source>
</evidence>
<feature type="chain" id="PRO_5041937119" description="subtilisin" evidence="8">
    <location>
        <begin position="23"/>
        <end position="431"/>
    </location>
</feature>
<feature type="active site" description="Charge relay system" evidence="7">
    <location>
        <position position="391"/>
    </location>
</feature>
<comment type="caution">
    <text evidence="10">The sequence shown here is derived from an EMBL/GenBank/DDBJ whole genome shotgun (WGS) entry which is preliminary data.</text>
</comment>
<evidence type="ECO:0000256" key="6">
    <source>
        <dbReference type="ARBA" id="ARBA00023619"/>
    </source>
</evidence>
<keyword evidence="11" id="KW-1185">Reference proteome</keyword>
<dbReference type="GO" id="GO:0004252">
    <property type="term" value="F:serine-type endopeptidase activity"/>
    <property type="evidence" value="ECO:0007669"/>
    <property type="project" value="UniProtKB-UniRule"/>
</dbReference>
<dbReference type="SUPFAM" id="SSF52743">
    <property type="entry name" value="Subtilisin-like"/>
    <property type="match status" value="1"/>
</dbReference>
<evidence type="ECO:0000256" key="3">
    <source>
        <dbReference type="ARBA" id="ARBA00022801"/>
    </source>
</evidence>
<feature type="active site" description="Charge relay system" evidence="7">
    <location>
        <position position="185"/>
    </location>
</feature>
<dbReference type="Proteomes" id="UP001209570">
    <property type="component" value="Unassembled WGS sequence"/>
</dbReference>
<proteinExistence type="inferred from homology"/>
<keyword evidence="8" id="KW-0732">Signal</keyword>
<evidence type="ECO:0000256" key="2">
    <source>
        <dbReference type="ARBA" id="ARBA00022670"/>
    </source>
</evidence>
<feature type="active site" description="Charge relay system" evidence="7">
    <location>
        <position position="221"/>
    </location>
</feature>
<keyword evidence="3 7" id="KW-0378">Hydrolase</keyword>
<evidence type="ECO:0000256" key="5">
    <source>
        <dbReference type="ARBA" id="ARBA00023529"/>
    </source>
</evidence>
<dbReference type="PANTHER" id="PTHR43806:SF67">
    <property type="entry name" value="EGF-LIKE DOMAIN-CONTAINING PROTEIN"/>
    <property type="match status" value="1"/>
</dbReference>
<dbReference type="InterPro" id="IPR000209">
    <property type="entry name" value="Peptidase_S8/S53_dom"/>
</dbReference>
<evidence type="ECO:0000313" key="10">
    <source>
        <dbReference type="EMBL" id="KAJ0390676.1"/>
    </source>
</evidence>
<dbReference type="AlphaFoldDB" id="A0AAD5L5X3"/>
<gene>
    <name evidence="10" type="ORF">P43SY_011426</name>
</gene>
<dbReference type="GO" id="GO:0006508">
    <property type="term" value="P:proteolysis"/>
    <property type="evidence" value="ECO:0007669"/>
    <property type="project" value="UniProtKB-KW"/>
</dbReference>
<feature type="signal peptide" evidence="8">
    <location>
        <begin position="1"/>
        <end position="22"/>
    </location>
</feature>
<sequence length="431" mass="44832">MVFTKLTALLAASALLVADAAAMPRVDANIHRTLRQQGNVNIIVTMKKGTTEALNAVKESAFSSRGELIKDMVERLEQHAKESQKEVDALLAKEAAANEYSRVEKYWITNEMWFEGATISLIEKLAALPSVASISEELVFKIPDVVPAQGNFTTLANEWGIDKIQAPSVWADGNTGQGIIVSAIDTGVRGSHEALKANFRGDYGWFDPEKKAAAPYDNNGHGSHTMGTIAGANGIGVAPGAKWMACKGCRTSSCPQSDLLACGQFIACPTDPSGNNKDCSKAPHLVSNSWGGGQGSTTFKAVVDAWQTAGIIPIFANGNAGPECGTANSPADLPNVIAVGATDINDGLASFSSKGPAVTGLLKPEISAPGANVRSAWFDGDAAYKAISGTSMATPHVSGAVALLLAAKPGIKPAAARRTAPSRTTTLDTAV</sequence>
<dbReference type="PRINTS" id="PR00723">
    <property type="entry name" value="SUBTILISIN"/>
</dbReference>
<reference evidence="10" key="1">
    <citation type="submission" date="2021-12" db="EMBL/GenBank/DDBJ databases">
        <title>Prjna785345.</title>
        <authorList>
            <person name="Rujirawat T."/>
            <person name="Krajaejun T."/>
        </authorList>
    </citation>
    <scope>NUCLEOTIDE SEQUENCE</scope>
    <source>
        <strain evidence="10">Pi057C3</strain>
    </source>
</reference>
<dbReference type="PANTHER" id="PTHR43806">
    <property type="entry name" value="PEPTIDASE S8"/>
    <property type="match status" value="1"/>
</dbReference>
<evidence type="ECO:0000313" key="11">
    <source>
        <dbReference type="Proteomes" id="UP001209570"/>
    </source>
</evidence>
<protein>
    <recommendedName>
        <fullName evidence="6">subtilisin</fullName>
        <ecNumber evidence="6">3.4.21.62</ecNumber>
    </recommendedName>
</protein>
<dbReference type="PROSITE" id="PS51892">
    <property type="entry name" value="SUBTILASE"/>
    <property type="match status" value="1"/>
</dbReference>
<evidence type="ECO:0000259" key="9">
    <source>
        <dbReference type="Pfam" id="PF00082"/>
    </source>
</evidence>
<dbReference type="InterPro" id="IPR023828">
    <property type="entry name" value="Peptidase_S8_Ser-AS"/>
</dbReference>